<comment type="similarity">
    <text evidence="9">Belongs to the G-protein coupled receptor 1 family.</text>
</comment>
<dbReference type="Proteomes" id="UP000002280">
    <property type="component" value="Chromosome 1"/>
</dbReference>
<keyword evidence="9" id="KW-0297">G-protein coupled receptor</keyword>
<feature type="domain" description="G-protein coupled receptors family 1 profile" evidence="11">
    <location>
        <begin position="44"/>
        <end position="293"/>
    </location>
</feature>
<dbReference type="PROSITE" id="PS50262">
    <property type="entry name" value="G_PROTEIN_RECEP_F1_2"/>
    <property type="match status" value="1"/>
</dbReference>
<reference evidence="12" key="3">
    <citation type="submission" date="2025-09" db="UniProtKB">
        <authorList>
            <consortium name="Ensembl"/>
        </authorList>
    </citation>
    <scope>IDENTIFICATION</scope>
</reference>
<evidence type="ECO:0000313" key="12">
    <source>
        <dbReference type="Ensembl" id="ENSMODP00000009604.3"/>
    </source>
</evidence>
<dbReference type="InterPro" id="IPR000725">
    <property type="entry name" value="Olfact_rcpt"/>
</dbReference>
<evidence type="ECO:0000313" key="13">
    <source>
        <dbReference type="Proteomes" id="UP000002280"/>
    </source>
</evidence>
<dbReference type="Pfam" id="PF13853">
    <property type="entry name" value="7tm_4"/>
    <property type="match status" value="1"/>
</dbReference>
<evidence type="ECO:0000256" key="7">
    <source>
        <dbReference type="ARBA" id="ARBA00023136"/>
    </source>
</evidence>
<keyword evidence="4 9" id="KW-0812">Transmembrane</keyword>
<evidence type="ECO:0000256" key="2">
    <source>
        <dbReference type="ARBA" id="ARBA00022475"/>
    </source>
</evidence>
<evidence type="ECO:0000256" key="10">
    <source>
        <dbReference type="RuleBase" id="RU363047"/>
    </source>
</evidence>
<keyword evidence="2 10" id="KW-1003">Cell membrane</keyword>
<dbReference type="GO" id="GO:0005886">
    <property type="term" value="C:plasma membrane"/>
    <property type="evidence" value="ECO:0000318"/>
    <property type="project" value="GO_Central"/>
</dbReference>
<keyword evidence="7 10" id="KW-0472">Membrane</keyword>
<dbReference type="GO" id="GO:0004930">
    <property type="term" value="F:G protein-coupled receptor activity"/>
    <property type="evidence" value="ECO:0007669"/>
    <property type="project" value="UniProtKB-KW"/>
</dbReference>
<dbReference type="SUPFAM" id="SSF81321">
    <property type="entry name" value="Family A G protein-coupled receptor-like"/>
    <property type="match status" value="1"/>
</dbReference>
<comment type="subcellular location">
    <subcellularLocation>
        <location evidence="1 10">Cell membrane</location>
        <topology evidence="1 10">Multi-pass membrane protein</topology>
    </subcellularLocation>
</comment>
<dbReference type="Ensembl" id="ENSMODT00000009794.3">
    <property type="protein sequence ID" value="ENSMODP00000009604.3"/>
    <property type="gene ID" value="ENSMODG00000045190.1"/>
</dbReference>
<dbReference type="PROSITE" id="PS00237">
    <property type="entry name" value="G_PROTEIN_RECEP_F1_1"/>
    <property type="match status" value="1"/>
</dbReference>
<keyword evidence="5 10" id="KW-0552">Olfaction</keyword>
<proteinExistence type="inferred from homology"/>
<name>F7C468_MONDO</name>
<feature type="transmembrane region" description="Helical" evidence="10">
    <location>
        <begin position="276"/>
        <end position="295"/>
    </location>
</feature>
<evidence type="ECO:0000256" key="4">
    <source>
        <dbReference type="ARBA" id="ARBA00022692"/>
    </source>
</evidence>
<dbReference type="eggNOG" id="ENOG502SKM8">
    <property type="taxonomic scope" value="Eukaryota"/>
</dbReference>
<dbReference type="InterPro" id="IPR000276">
    <property type="entry name" value="GPCR_Rhodpsn"/>
</dbReference>
<keyword evidence="6 10" id="KW-1133">Transmembrane helix</keyword>
<organism evidence="12 13">
    <name type="scientific">Monodelphis domestica</name>
    <name type="common">Gray short-tailed opossum</name>
    <dbReference type="NCBI Taxonomy" id="13616"/>
    <lineage>
        <taxon>Eukaryota</taxon>
        <taxon>Metazoa</taxon>
        <taxon>Chordata</taxon>
        <taxon>Craniata</taxon>
        <taxon>Vertebrata</taxon>
        <taxon>Euteleostomi</taxon>
        <taxon>Mammalia</taxon>
        <taxon>Metatheria</taxon>
        <taxon>Didelphimorphia</taxon>
        <taxon>Didelphidae</taxon>
        <taxon>Monodelphis</taxon>
    </lineage>
</organism>
<reference evidence="12 13" key="1">
    <citation type="journal article" date="2007" name="Nature">
        <title>Genome of the marsupial Monodelphis domestica reveals innovation in non-coding sequences.</title>
        <authorList>
            <person name="Mikkelsen T.S."/>
            <person name="Wakefield M.J."/>
            <person name="Aken B."/>
            <person name="Amemiya C.T."/>
            <person name="Chang J.L."/>
            <person name="Duke S."/>
            <person name="Garber M."/>
            <person name="Gentles A.J."/>
            <person name="Goodstadt L."/>
            <person name="Heger A."/>
            <person name="Jurka J."/>
            <person name="Kamal M."/>
            <person name="Mauceli E."/>
            <person name="Searle S.M."/>
            <person name="Sharpe T."/>
            <person name="Baker M.L."/>
            <person name="Batzer M.A."/>
            <person name="Benos P.V."/>
            <person name="Belov K."/>
            <person name="Clamp M."/>
            <person name="Cook A."/>
            <person name="Cuff J."/>
            <person name="Das R."/>
            <person name="Davidow L."/>
            <person name="Deakin J.E."/>
            <person name="Fazzari M.J."/>
            <person name="Glass J.L."/>
            <person name="Grabherr M."/>
            <person name="Greally J.M."/>
            <person name="Gu W."/>
            <person name="Hore T.A."/>
            <person name="Huttley G.A."/>
            <person name="Kleber M."/>
            <person name="Jirtle R.L."/>
            <person name="Koina E."/>
            <person name="Lee J.T."/>
            <person name="Mahony S."/>
            <person name="Marra M.A."/>
            <person name="Miller R.D."/>
            <person name="Nicholls R.D."/>
            <person name="Oda M."/>
            <person name="Papenfuss A.T."/>
            <person name="Parra Z.E."/>
            <person name="Pollock D.D."/>
            <person name="Ray D.A."/>
            <person name="Schein J.E."/>
            <person name="Speed T.P."/>
            <person name="Thompson K."/>
            <person name="VandeBerg J.L."/>
            <person name="Wade C.M."/>
            <person name="Walker J.A."/>
            <person name="Waters P.D."/>
            <person name="Webber C."/>
            <person name="Weidman J.R."/>
            <person name="Xie X."/>
            <person name="Zody M.C."/>
            <person name="Baldwin J."/>
            <person name="Abdouelleil A."/>
            <person name="Abdulkadir J."/>
            <person name="Abebe A."/>
            <person name="Abera B."/>
            <person name="Abreu J."/>
            <person name="Acer S.C."/>
            <person name="Aftuck L."/>
            <person name="Alexander A."/>
            <person name="An P."/>
            <person name="Anderson E."/>
            <person name="Anderson S."/>
            <person name="Arachi H."/>
            <person name="Azer M."/>
            <person name="Bachantsang P."/>
            <person name="Barry A."/>
            <person name="Bayul T."/>
            <person name="Berlin A."/>
            <person name="Bessette D."/>
            <person name="Bloom T."/>
            <person name="Bloom T."/>
            <person name="Boguslavskiy L."/>
            <person name="Bonnet C."/>
            <person name="Boukhgalter B."/>
            <person name="Bourzgui I."/>
            <person name="Brown A."/>
            <person name="Cahill P."/>
            <person name="Channer S."/>
            <person name="Cheshatsang Y."/>
            <person name="Chuda L."/>
            <person name="Citroen M."/>
            <person name="Collymore A."/>
            <person name="Cooke P."/>
            <person name="Costello M."/>
            <person name="D'Aco K."/>
            <person name="Daza R."/>
            <person name="De Haan G."/>
            <person name="DeGray S."/>
            <person name="DeMaso C."/>
            <person name="Dhargay N."/>
            <person name="Dooley K."/>
            <person name="Dooley E."/>
            <person name="Doricent M."/>
            <person name="Dorje P."/>
            <person name="Dorjee K."/>
            <person name="Dupes A."/>
            <person name="Elong R."/>
            <person name="Falk J."/>
            <person name="Farina A."/>
            <person name="Faro S."/>
            <person name="Ferguson D."/>
            <person name="Fisher S."/>
            <person name="Foley C.D."/>
            <person name="Franke A."/>
            <person name="Friedrich D."/>
            <person name="Gadbois L."/>
            <person name="Gearin G."/>
            <person name="Gearin C.R."/>
            <person name="Giannoukos G."/>
            <person name="Goode T."/>
            <person name="Graham J."/>
            <person name="Grandbois E."/>
            <person name="Grewal S."/>
            <person name="Gyaltsen K."/>
            <person name="Hafez N."/>
            <person name="Hagos B."/>
            <person name="Hall J."/>
            <person name="Henson C."/>
            <person name="Hollinger A."/>
            <person name="Honan T."/>
            <person name="Huard M.D."/>
            <person name="Hughes L."/>
            <person name="Hurhula B."/>
            <person name="Husby M.E."/>
            <person name="Kamat A."/>
            <person name="Kanga B."/>
            <person name="Kashin S."/>
            <person name="Khazanovich D."/>
            <person name="Kisner P."/>
            <person name="Lance K."/>
            <person name="Lara M."/>
            <person name="Lee W."/>
            <person name="Lennon N."/>
            <person name="Letendre F."/>
            <person name="LeVine R."/>
            <person name="Lipovsky A."/>
            <person name="Liu X."/>
            <person name="Liu J."/>
            <person name="Liu S."/>
            <person name="Lokyitsang T."/>
            <person name="Lokyitsang Y."/>
            <person name="Lubonja R."/>
            <person name="Lui A."/>
            <person name="MacDonald P."/>
            <person name="Magnisalis V."/>
            <person name="Maru K."/>
            <person name="Matthews C."/>
            <person name="McCusker W."/>
            <person name="McDonough S."/>
            <person name="Mehta T."/>
            <person name="Meldrim J."/>
            <person name="Meneus L."/>
            <person name="Mihai O."/>
            <person name="Mihalev A."/>
            <person name="Mihova T."/>
            <person name="Mittelman R."/>
            <person name="Mlenga V."/>
            <person name="Montmayeur A."/>
            <person name="Mulrain L."/>
            <person name="Navidi A."/>
            <person name="Naylor J."/>
            <person name="Negash T."/>
            <person name="Nguyen T."/>
            <person name="Nguyen N."/>
            <person name="Nicol R."/>
            <person name="Norbu C."/>
            <person name="Norbu N."/>
            <person name="Novod N."/>
            <person name="O'Neill B."/>
            <person name="Osman S."/>
            <person name="Markiewicz E."/>
            <person name="Oyono O.L."/>
            <person name="Patti C."/>
            <person name="Phunkhang P."/>
            <person name="Pierre F."/>
            <person name="Priest M."/>
            <person name="Raghuraman S."/>
            <person name="Rege F."/>
            <person name="Reyes R."/>
            <person name="Rise C."/>
            <person name="Rogov P."/>
            <person name="Ross K."/>
            <person name="Ryan E."/>
            <person name="Settipalli S."/>
            <person name="Shea T."/>
            <person name="Sherpa N."/>
            <person name="Shi L."/>
            <person name="Shih D."/>
            <person name="Sparrow T."/>
            <person name="Spaulding J."/>
            <person name="Stalker J."/>
            <person name="Stange-Thomann N."/>
            <person name="Stavropoulos S."/>
            <person name="Stone C."/>
            <person name="Strader C."/>
            <person name="Tesfaye S."/>
            <person name="Thomson T."/>
            <person name="Thoulutsang Y."/>
            <person name="Thoulutsang D."/>
            <person name="Topham K."/>
            <person name="Topping I."/>
            <person name="Tsamla T."/>
            <person name="Vassiliev H."/>
            <person name="Vo A."/>
            <person name="Wangchuk T."/>
            <person name="Wangdi T."/>
            <person name="Weiand M."/>
            <person name="Wilkinson J."/>
            <person name="Wilson A."/>
            <person name="Yadav S."/>
            <person name="Young G."/>
            <person name="Yu Q."/>
            <person name="Zembek L."/>
            <person name="Zhong D."/>
            <person name="Zimmer A."/>
            <person name="Zwirko Z."/>
            <person name="Jaffe D.B."/>
            <person name="Alvarez P."/>
            <person name="Brockman W."/>
            <person name="Butler J."/>
            <person name="Chin C."/>
            <person name="Gnerre S."/>
            <person name="MacCallum I."/>
            <person name="Graves J.A."/>
            <person name="Ponting C.P."/>
            <person name="Breen M."/>
            <person name="Samollow P.B."/>
            <person name="Lander E.S."/>
            <person name="Lindblad-Toh K."/>
        </authorList>
    </citation>
    <scope>NUCLEOTIDE SEQUENCE [LARGE SCALE GENOMIC DNA]</scope>
</reference>
<dbReference type="InterPro" id="IPR017452">
    <property type="entry name" value="GPCR_Rhodpsn_7TM"/>
</dbReference>
<evidence type="ECO:0000256" key="5">
    <source>
        <dbReference type="ARBA" id="ARBA00022725"/>
    </source>
</evidence>
<accession>F7C468</accession>
<dbReference type="FunFam" id="1.20.1070.10:FF:000001">
    <property type="entry name" value="Olfactory receptor"/>
    <property type="match status" value="1"/>
</dbReference>
<reference evidence="12" key="2">
    <citation type="submission" date="2025-08" db="UniProtKB">
        <authorList>
            <consortium name="Ensembl"/>
        </authorList>
    </citation>
    <scope>IDENTIFICATION</scope>
</reference>
<dbReference type="OMA" id="YAHIIIA"/>
<dbReference type="GO" id="GO:0004984">
    <property type="term" value="F:olfactory receptor activity"/>
    <property type="evidence" value="ECO:0000318"/>
    <property type="project" value="GO_Central"/>
</dbReference>
<feature type="transmembrane region" description="Helical" evidence="10">
    <location>
        <begin position="30"/>
        <end position="53"/>
    </location>
</feature>
<dbReference type="PANTHER" id="PTHR26453">
    <property type="entry name" value="OLFACTORY RECEPTOR"/>
    <property type="match status" value="1"/>
</dbReference>
<dbReference type="HOGENOM" id="CLU_012526_8_1_1"/>
<sequence>INKMESPNLTSVTEFILLGLSSRPELQVHLFLLFLMIYLMILLGNLLIVLLILRDSRLHTPMYFFLINLSVLEVCYTSCVFPQMLVHFFAERKSISYSCCVIQVYTFLSFGIAECYILSVMAYDRYVAIRDPLRYTVIMNWGVCGRLAAASWLGGFMASTVATVTTFQLSFCWDNVINHFLCEMPALLHLSCSDTNHAELIMQVLCIFTLLSPVTFIILSYTQIIIAVLRIRSAQGRRKAFSTCSSHLLIVTLFFGTVISLYMNPHSLSTPEYNKIVSVFYIAFTPTLNPLIYSLRNKDVKMALRRLLGKPEDA</sequence>
<feature type="transmembrane region" description="Helical" evidence="10">
    <location>
        <begin position="135"/>
        <end position="158"/>
    </location>
</feature>
<evidence type="ECO:0000256" key="3">
    <source>
        <dbReference type="ARBA" id="ARBA00022606"/>
    </source>
</evidence>
<evidence type="ECO:0000259" key="11">
    <source>
        <dbReference type="PROSITE" id="PS50262"/>
    </source>
</evidence>
<evidence type="ECO:0000256" key="8">
    <source>
        <dbReference type="ARBA" id="ARBA00023224"/>
    </source>
</evidence>
<dbReference type="PRINTS" id="PR00245">
    <property type="entry name" value="OLFACTORYR"/>
</dbReference>
<dbReference type="GO" id="GO:0050911">
    <property type="term" value="P:detection of chemical stimulus involved in sensory perception of smell"/>
    <property type="evidence" value="ECO:0000318"/>
    <property type="project" value="GO_Central"/>
</dbReference>
<dbReference type="Gene3D" id="1.20.1070.10">
    <property type="entry name" value="Rhodopsin 7-helix transmembrane proteins"/>
    <property type="match status" value="1"/>
</dbReference>
<feature type="transmembrane region" description="Helical" evidence="10">
    <location>
        <begin position="102"/>
        <end position="123"/>
    </location>
</feature>
<evidence type="ECO:0000256" key="1">
    <source>
        <dbReference type="ARBA" id="ARBA00004651"/>
    </source>
</evidence>
<keyword evidence="13" id="KW-1185">Reference proteome</keyword>
<dbReference type="InParanoid" id="F7C468"/>
<keyword evidence="8 9" id="KW-0807">Transducer</keyword>
<dbReference type="CDD" id="cd15225">
    <property type="entry name" value="7tmA_OR10A-like"/>
    <property type="match status" value="1"/>
</dbReference>
<dbReference type="PRINTS" id="PR00237">
    <property type="entry name" value="GPCRRHODOPSN"/>
</dbReference>
<keyword evidence="3 10" id="KW-0716">Sensory transduction</keyword>
<feature type="transmembrane region" description="Helical" evidence="10">
    <location>
        <begin position="65"/>
        <end position="90"/>
    </location>
</feature>
<feature type="transmembrane region" description="Helical" evidence="10">
    <location>
        <begin position="241"/>
        <end position="264"/>
    </location>
</feature>
<dbReference type="STRING" id="13616.ENSMODP00000009604"/>
<dbReference type="GeneTree" id="ENSGT01140000282496"/>
<feature type="transmembrane region" description="Helical" evidence="10">
    <location>
        <begin position="200"/>
        <end position="229"/>
    </location>
</feature>
<dbReference type="AlphaFoldDB" id="F7C468"/>
<keyword evidence="9" id="KW-0675">Receptor</keyword>
<protein>
    <recommendedName>
        <fullName evidence="10">Olfactory receptor</fullName>
    </recommendedName>
</protein>
<evidence type="ECO:0000256" key="6">
    <source>
        <dbReference type="ARBA" id="ARBA00022989"/>
    </source>
</evidence>
<gene>
    <name evidence="12" type="primary">LOC103093916</name>
</gene>
<evidence type="ECO:0000256" key="9">
    <source>
        <dbReference type="RuleBase" id="RU000688"/>
    </source>
</evidence>